<dbReference type="Proteomes" id="UP000199034">
    <property type="component" value="Unassembled WGS sequence"/>
</dbReference>
<evidence type="ECO:0000313" key="3">
    <source>
        <dbReference type="Proteomes" id="UP000199034"/>
    </source>
</evidence>
<sequence>MVHDLEPRRQRRHRSADRPAQAASTRIGSGGSRGCAVQMPLSSPVLEGQPGDRSGRHAAVRMARRRSLALRPSRGPTPEGLPEIRRPRQGSTTEGHRLHRPLGLDHRVTPLSCLAPRCVTPPGTPRAEVRRRSDPPSAPATRRASPSASWSPQRPDHALPVPLGFGHGRRPEAGRADARPGRGWRPPRSLVDLRWRGGARRRLVGVRDLVARLVVRTASARPDSVVGADRLLGRCPLAATSCLIRRRERASA</sequence>
<feature type="compositionally biased region" description="Basic residues" evidence="1">
    <location>
        <begin position="56"/>
        <end position="68"/>
    </location>
</feature>
<evidence type="ECO:0000313" key="2">
    <source>
        <dbReference type="EMBL" id="SDC64164.1"/>
    </source>
</evidence>
<feature type="compositionally biased region" description="Low complexity" evidence="1">
    <location>
        <begin position="139"/>
        <end position="153"/>
    </location>
</feature>
<feature type="compositionally biased region" description="Basic and acidic residues" evidence="1">
    <location>
        <begin position="169"/>
        <end position="180"/>
    </location>
</feature>
<organism evidence="2 3">
    <name type="scientific">Nocardioides lianchengensis</name>
    <dbReference type="NCBI Taxonomy" id="1045774"/>
    <lineage>
        <taxon>Bacteria</taxon>
        <taxon>Bacillati</taxon>
        <taxon>Actinomycetota</taxon>
        <taxon>Actinomycetes</taxon>
        <taxon>Propionibacteriales</taxon>
        <taxon>Nocardioidaceae</taxon>
        <taxon>Nocardioides</taxon>
    </lineage>
</organism>
<dbReference type="EMBL" id="FMZM01000003">
    <property type="protein sequence ID" value="SDC64164.1"/>
    <property type="molecule type" value="Genomic_DNA"/>
</dbReference>
<gene>
    <name evidence="2" type="ORF">SAMN05421872_103179</name>
</gene>
<dbReference type="AlphaFoldDB" id="A0A1G6N9R5"/>
<feature type="region of interest" description="Disordered" evidence="1">
    <location>
        <begin position="1"/>
        <end position="102"/>
    </location>
</feature>
<keyword evidence="3" id="KW-1185">Reference proteome</keyword>
<reference evidence="2 3" key="1">
    <citation type="submission" date="2016-10" db="EMBL/GenBank/DDBJ databases">
        <authorList>
            <person name="de Groot N.N."/>
        </authorList>
    </citation>
    <scope>NUCLEOTIDE SEQUENCE [LARGE SCALE GENOMIC DNA]</scope>
    <source>
        <strain evidence="2 3">CGMCC 4.6858</strain>
    </source>
</reference>
<feature type="region of interest" description="Disordered" evidence="1">
    <location>
        <begin position="114"/>
        <end position="185"/>
    </location>
</feature>
<proteinExistence type="predicted"/>
<protein>
    <submittedName>
        <fullName evidence="2">Uncharacterized protein</fullName>
    </submittedName>
</protein>
<evidence type="ECO:0000256" key="1">
    <source>
        <dbReference type="SAM" id="MobiDB-lite"/>
    </source>
</evidence>
<name>A0A1G6N9R5_9ACTN</name>
<accession>A0A1G6N9R5</accession>